<dbReference type="GO" id="GO:0006412">
    <property type="term" value="P:translation"/>
    <property type="evidence" value="ECO:0007669"/>
    <property type="project" value="InterPro"/>
</dbReference>
<dbReference type="Pfam" id="PF14374">
    <property type="entry name" value="Ribos_L4_asso_C"/>
    <property type="match status" value="1"/>
</dbReference>
<feature type="region of interest" description="Disordered" evidence="4">
    <location>
        <begin position="63"/>
        <end position="84"/>
    </location>
</feature>
<protein>
    <submittedName>
        <fullName evidence="7">Ribos_L4_asso_C domain-containing protein</fullName>
    </submittedName>
</protein>
<name>A0A7E4VUL7_PANRE</name>
<reference evidence="7" key="2">
    <citation type="submission" date="2020-10" db="UniProtKB">
        <authorList>
            <consortium name="WormBaseParasite"/>
        </authorList>
    </citation>
    <scope>IDENTIFICATION</scope>
</reference>
<organism evidence="6 7">
    <name type="scientific">Panagrellus redivivus</name>
    <name type="common">Microworm</name>
    <dbReference type="NCBI Taxonomy" id="6233"/>
    <lineage>
        <taxon>Eukaryota</taxon>
        <taxon>Metazoa</taxon>
        <taxon>Ecdysozoa</taxon>
        <taxon>Nematoda</taxon>
        <taxon>Chromadorea</taxon>
        <taxon>Rhabditida</taxon>
        <taxon>Tylenchina</taxon>
        <taxon>Panagrolaimomorpha</taxon>
        <taxon>Panagrolaimoidea</taxon>
        <taxon>Panagrolaimidae</taxon>
        <taxon>Panagrellus</taxon>
    </lineage>
</organism>
<evidence type="ECO:0000256" key="1">
    <source>
        <dbReference type="ARBA" id="ARBA00010528"/>
    </source>
</evidence>
<dbReference type="PANTHER" id="PTHR19431">
    <property type="entry name" value="60S RIBOSOMAL PROTEIN L4"/>
    <property type="match status" value="1"/>
</dbReference>
<evidence type="ECO:0000256" key="4">
    <source>
        <dbReference type="SAM" id="MobiDB-lite"/>
    </source>
</evidence>
<evidence type="ECO:0000259" key="5">
    <source>
        <dbReference type="Pfam" id="PF14374"/>
    </source>
</evidence>
<dbReference type="InterPro" id="IPR002136">
    <property type="entry name" value="Ribosomal_uL4"/>
</dbReference>
<keyword evidence="6" id="KW-1185">Reference proteome</keyword>
<evidence type="ECO:0000313" key="6">
    <source>
        <dbReference type="Proteomes" id="UP000492821"/>
    </source>
</evidence>
<proteinExistence type="inferred from homology"/>
<dbReference type="Proteomes" id="UP000492821">
    <property type="component" value="Unassembled WGS sequence"/>
</dbReference>
<dbReference type="GO" id="GO:0003735">
    <property type="term" value="F:structural constituent of ribosome"/>
    <property type="evidence" value="ECO:0007669"/>
    <property type="project" value="InterPro"/>
</dbReference>
<dbReference type="FunFam" id="3.40.1370.10:FF:000002">
    <property type="entry name" value="60S ribosomal protein L4"/>
    <property type="match status" value="1"/>
</dbReference>
<evidence type="ECO:0000313" key="7">
    <source>
        <dbReference type="WBParaSite" id="Pan_g3648.t1"/>
    </source>
</evidence>
<evidence type="ECO:0000256" key="3">
    <source>
        <dbReference type="ARBA" id="ARBA00023274"/>
    </source>
</evidence>
<accession>A0A7E4VUL7</accession>
<dbReference type="InterPro" id="IPR045240">
    <property type="entry name" value="Ribosomal_uL4_euk/arch"/>
</dbReference>
<keyword evidence="3" id="KW-0687">Ribonucleoprotein</keyword>
<evidence type="ECO:0000256" key="2">
    <source>
        <dbReference type="ARBA" id="ARBA00022980"/>
    </source>
</evidence>
<dbReference type="AlphaFoldDB" id="A0A7E4VUL7"/>
<sequence>MNLIILILSHPNPLSTAVLFIPQSFPRGLFKSTAAKFRLKSAPHNKPRHLSLIPPHPLFVHGDVGDAPNRPGLTHAPNSPGGSSASVELVVTMAARPLVTVYNEKNEPTGTQVKLPAVFTAPIRPDLVSFIHDQLRKNKRQPYAVSTKAGHQTSAESWGTGRAVARIPRVRGGGTHRSGQGAFGNMCRGGRMFAPTKTYRRWHRRVNVAQRRYAAASAIAASGVPALVQARGHVIDKLNEIPLVINDKVEGFKKTKEAVALLKQTNLWADVEKAANSKRYRAGKGKGRNRRYKQKKGPLVIYNNDGGLVQAFRNIPGVSTLSVDRLNLLKLAPGGHLGRLILWTEGAFKKLDSLFGTLSKASEVKKNFSFPRAKLTNADISRIVRSEEILKAVVPKRQTAIVSKNHGNPLKQAALLNKLNPYAAVIKRASRVASKA</sequence>
<dbReference type="WBParaSite" id="Pan_g3648.t1">
    <property type="protein sequence ID" value="Pan_g3648.t1"/>
    <property type="gene ID" value="Pan_g3648"/>
</dbReference>
<dbReference type="Pfam" id="PF00573">
    <property type="entry name" value="Ribosomal_L4"/>
    <property type="match status" value="1"/>
</dbReference>
<dbReference type="GO" id="GO:0005840">
    <property type="term" value="C:ribosome"/>
    <property type="evidence" value="ECO:0007669"/>
    <property type="project" value="UniProtKB-KW"/>
</dbReference>
<reference evidence="6" key="1">
    <citation type="journal article" date="2013" name="Genetics">
        <title>The draft genome and transcriptome of Panagrellus redivivus are shaped by the harsh demands of a free-living lifestyle.</title>
        <authorList>
            <person name="Srinivasan J."/>
            <person name="Dillman A.R."/>
            <person name="Macchietto M.G."/>
            <person name="Heikkinen L."/>
            <person name="Lakso M."/>
            <person name="Fracchia K.M."/>
            <person name="Antoshechkin I."/>
            <person name="Mortazavi A."/>
            <person name="Wong G."/>
            <person name="Sternberg P.W."/>
        </authorList>
    </citation>
    <scope>NUCLEOTIDE SEQUENCE [LARGE SCALE GENOMIC DNA]</scope>
    <source>
        <strain evidence="6">MT8872</strain>
    </source>
</reference>
<dbReference type="Gene3D" id="3.40.1370.10">
    <property type="match status" value="1"/>
</dbReference>
<keyword evidence="2" id="KW-0689">Ribosomal protein</keyword>
<dbReference type="InterPro" id="IPR023574">
    <property type="entry name" value="Ribosomal_uL4_dom_sf"/>
</dbReference>
<dbReference type="InterPro" id="IPR025755">
    <property type="entry name" value="Ribos_uL4_C_dom"/>
</dbReference>
<dbReference type="SUPFAM" id="SSF52166">
    <property type="entry name" value="Ribosomal protein L4"/>
    <property type="match status" value="1"/>
</dbReference>
<dbReference type="GO" id="GO:1990904">
    <property type="term" value="C:ribonucleoprotein complex"/>
    <property type="evidence" value="ECO:0007669"/>
    <property type="project" value="UniProtKB-KW"/>
</dbReference>
<comment type="similarity">
    <text evidence="1">Belongs to the universal ribosomal protein uL4 family.</text>
</comment>
<feature type="domain" description="Large ribosomal subunit protein uL4 C-terminal" evidence="5">
    <location>
        <begin position="366"/>
        <end position="434"/>
    </location>
</feature>